<dbReference type="OrthoDB" id="9801061at2"/>
<dbReference type="Proteomes" id="UP000214603">
    <property type="component" value="Unassembled WGS sequence"/>
</dbReference>
<feature type="domain" description="Peptidase S12 Pab87-related C-terminal" evidence="3">
    <location>
        <begin position="424"/>
        <end position="501"/>
    </location>
</feature>
<dbReference type="SUPFAM" id="SSF56601">
    <property type="entry name" value="beta-lactamase/transpeptidase-like"/>
    <property type="match status" value="1"/>
</dbReference>
<feature type="domain" description="Beta-lactamase-related" evidence="2">
    <location>
        <begin position="42"/>
        <end position="372"/>
    </location>
</feature>
<feature type="chain" id="PRO_5012240142" evidence="1">
    <location>
        <begin position="26"/>
        <end position="522"/>
    </location>
</feature>
<dbReference type="GO" id="GO:0016787">
    <property type="term" value="F:hydrolase activity"/>
    <property type="evidence" value="ECO:0007669"/>
    <property type="project" value="UniProtKB-KW"/>
</dbReference>
<feature type="signal peptide" evidence="1">
    <location>
        <begin position="1"/>
        <end position="25"/>
    </location>
</feature>
<evidence type="ECO:0000259" key="2">
    <source>
        <dbReference type="Pfam" id="PF00144"/>
    </source>
</evidence>
<dbReference type="Pfam" id="PF00144">
    <property type="entry name" value="Beta-lactamase"/>
    <property type="match status" value="1"/>
</dbReference>
<keyword evidence="4" id="KW-0378">Hydrolase</keyword>
<dbReference type="AlphaFoldDB" id="A0A225M686"/>
<protein>
    <submittedName>
        <fullName evidence="4">Serine hydrolase</fullName>
    </submittedName>
</protein>
<evidence type="ECO:0000256" key="1">
    <source>
        <dbReference type="SAM" id="SignalP"/>
    </source>
</evidence>
<evidence type="ECO:0000313" key="5">
    <source>
        <dbReference type="Proteomes" id="UP000214603"/>
    </source>
</evidence>
<dbReference type="Gene3D" id="2.40.128.600">
    <property type="match status" value="1"/>
</dbReference>
<reference evidence="5" key="1">
    <citation type="submission" date="2017-06" db="EMBL/GenBank/DDBJ databases">
        <title>Herbaspirillum phytohormonus sp. nov., isolated from the root nodule of Robinia pseudoacacia in lead-zinc mine.</title>
        <authorList>
            <person name="Fan M."/>
            <person name="Lin Y."/>
        </authorList>
    </citation>
    <scope>NUCLEOTIDE SEQUENCE [LARGE SCALE GENOMIC DNA]</scope>
    <source>
        <strain evidence="5">SC-089</strain>
    </source>
</reference>
<keyword evidence="1" id="KW-0732">Signal</keyword>
<dbReference type="InterPro" id="IPR021860">
    <property type="entry name" value="Peptidase_S12_Pab87-rel_C"/>
</dbReference>
<dbReference type="InterPro" id="IPR012338">
    <property type="entry name" value="Beta-lactam/transpept-like"/>
</dbReference>
<evidence type="ECO:0000313" key="4">
    <source>
        <dbReference type="EMBL" id="OWT56854.1"/>
    </source>
</evidence>
<organism evidence="4 5">
    <name type="scientific">Candidimonas nitroreducens</name>
    <dbReference type="NCBI Taxonomy" id="683354"/>
    <lineage>
        <taxon>Bacteria</taxon>
        <taxon>Pseudomonadati</taxon>
        <taxon>Pseudomonadota</taxon>
        <taxon>Betaproteobacteria</taxon>
        <taxon>Burkholderiales</taxon>
        <taxon>Alcaligenaceae</taxon>
        <taxon>Candidimonas</taxon>
    </lineage>
</organism>
<name>A0A225M686_9BURK</name>
<keyword evidence="5" id="KW-1185">Reference proteome</keyword>
<dbReference type="Gene3D" id="3.40.710.10">
    <property type="entry name" value="DD-peptidase/beta-lactamase superfamily"/>
    <property type="match status" value="1"/>
</dbReference>
<gene>
    <name evidence="4" type="ORF">CEY11_18420</name>
</gene>
<dbReference type="EMBL" id="NJIH01000010">
    <property type="protein sequence ID" value="OWT56854.1"/>
    <property type="molecule type" value="Genomic_DNA"/>
</dbReference>
<dbReference type="Pfam" id="PF11954">
    <property type="entry name" value="DUF3471"/>
    <property type="match status" value="1"/>
</dbReference>
<comment type="caution">
    <text evidence="4">The sequence shown here is derived from an EMBL/GenBank/DDBJ whole genome shotgun (WGS) entry which is preliminary data.</text>
</comment>
<accession>A0A225M686</accession>
<dbReference type="RefSeq" id="WP_088604861.1">
    <property type="nucleotide sequence ID" value="NZ_NJIH01000010.1"/>
</dbReference>
<evidence type="ECO:0000259" key="3">
    <source>
        <dbReference type="Pfam" id="PF11954"/>
    </source>
</evidence>
<dbReference type="PANTHER" id="PTHR46825">
    <property type="entry name" value="D-ALANYL-D-ALANINE-CARBOXYPEPTIDASE/ENDOPEPTIDASE AMPH"/>
    <property type="match status" value="1"/>
</dbReference>
<dbReference type="PANTHER" id="PTHR46825:SF15">
    <property type="entry name" value="BETA-LACTAMASE-RELATED DOMAIN-CONTAINING PROTEIN"/>
    <property type="match status" value="1"/>
</dbReference>
<proteinExistence type="predicted"/>
<sequence>MSFPSSGLAAGMACLALLLSSCGGGGDDSDPPARVQQAVAQLDTLVPQYLARTGVPGVAVSVVYRGQTLYARGFGVRKLGESALVDEDTVFQLASVSKSVGSTVMAGHMPGSAAGGKIDWDTPIQQVLPYFQLAYPDPSLNLQLTLGDLYAHRSGLHDHAGDRLEDLGYSRDEILHRLRWASVGNRGDYAYTNFGLTAAAQGMAQAVGTDWATLSEQTLYRPLGMTHTSSRYADFAARDNRAWGHVQIDVDYDSYGAQPAHYQVQNPPRQPDAQSPAGGVSSSVSDMALWMQLVLDKGRWHGQDLISPTALQAALTARPGGKYGYGFNVGTDPHGHPTVSHSGAFLLGAGTAFILWPEEGLGITVLTNAQPRGLAEAIALAFGEQALGDAPSGAPSRDWLDFTQNSDAMHGLYKPEGKFAGQTPPASPVPPKPLVNYTGSYTNTYYGKASVSLNGDGSALELTLGPMQTKYALRHWDGDTFIFDLQGENAPRGSVSAVTFQPQAMQIEYYGGDVTHGLFTRL</sequence>
<dbReference type="InterPro" id="IPR001466">
    <property type="entry name" value="Beta-lactam-related"/>
</dbReference>
<dbReference type="InterPro" id="IPR050491">
    <property type="entry name" value="AmpC-like"/>
</dbReference>